<dbReference type="RefSeq" id="WP_254268525.1">
    <property type="nucleotide sequence ID" value="NZ_CP100400.1"/>
</dbReference>
<organism evidence="8 9">
    <name type="scientific">Halorussus aquaticus</name>
    <dbReference type="NCBI Taxonomy" id="2953748"/>
    <lineage>
        <taxon>Archaea</taxon>
        <taxon>Methanobacteriati</taxon>
        <taxon>Methanobacteriota</taxon>
        <taxon>Stenosarchaea group</taxon>
        <taxon>Halobacteria</taxon>
        <taxon>Halobacteriales</taxon>
        <taxon>Haladaptataceae</taxon>
        <taxon>Halorussus</taxon>
    </lineage>
</organism>
<feature type="transmembrane region" description="Helical" evidence="7">
    <location>
        <begin position="121"/>
        <end position="140"/>
    </location>
</feature>
<feature type="transmembrane region" description="Helical" evidence="7">
    <location>
        <begin position="227"/>
        <end position="247"/>
    </location>
</feature>
<protein>
    <submittedName>
        <fullName evidence="8">Amino acid permease</fullName>
    </submittedName>
</protein>
<evidence type="ECO:0000313" key="8">
    <source>
        <dbReference type="EMBL" id="MFC4825847.1"/>
    </source>
</evidence>
<feature type="transmembrane region" description="Helical" evidence="7">
    <location>
        <begin position="327"/>
        <end position="347"/>
    </location>
</feature>
<feature type="transmembrane region" description="Helical" evidence="7">
    <location>
        <begin position="12"/>
        <end position="36"/>
    </location>
</feature>
<dbReference type="GO" id="GO:0005886">
    <property type="term" value="C:plasma membrane"/>
    <property type="evidence" value="ECO:0007669"/>
    <property type="project" value="UniProtKB-SubCell"/>
</dbReference>
<evidence type="ECO:0000256" key="7">
    <source>
        <dbReference type="SAM" id="Phobius"/>
    </source>
</evidence>
<keyword evidence="2" id="KW-1003">Cell membrane</keyword>
<dbReference type="AlphaFoldDB" id="A0ABD5Q568"/>
<reference evidence="8 9" key="1">
    <citation type="journal article" date="2019" name="Int. J. Syst. Evol. Microbiol.">
        <title>The Global Catalogue of Microorganisms (GCM) 10K type strain sequencing project: providing services to taxonomists for standard genome sequencing and annotation.</title>
        <authorList>
            <consortium name="The Broad Institute Genomics Platform"/>
            <consortium name="The Broad Institute Genome Sequencing Center for Infectious Disease"/>
            <person name="Wu L."/>
            <person name="Ma J."/>
        </authorList>
    </citation>
    <scope>NUCLEOTIDE SEQUENCE [LARGE SCALE GENOMIC DNA]</scope>
    <source>
        <strain evidence="8 9">XZYJ18</strain>
    </source>
</reference>
<feature type="transmembrane region" description="Helical" evidence="7">
    <location>
        <begin position="152"/>
        <end position="172"/>
    </location>
</feature>
<sequence>MAEHTRTLGFRVAFALGLGTMIAAGIFSLSGTAVAVVGSSAVISFVLAAVIAGITAASYSEFASIYSENGGGYLFSSRTFEDDRLLFAVGASLFMGYCATTAFYLATMGEWFHQFIIPHGIPIPHGAVAITTAVLLGYLNAQGTEESGTFQVIVTAAKVAVLLVFIGGAFAFQGPTEAVGTFAGEFKTNAGGIVSIAAVAFITFFGFSAIAASAGEIIDPRRVVPKAIGASILTVTILYIFVIVAMVNSPIPAEVVARQGETAMGKVAAAFLGSFGKWLIVAGAVFSMVSASNASILAASGIGSLMGRQGQAPRRFNRIHPEYGTPFWSVVTVTGTISVLILVFMSLFPAEGGLGLLHLGLDALTGFANLNLLAPLAVVNVALIVSRRRFPDMDRPLEVPLTPWVPIVGILANLALITNLPPRGIVIGLGVELALVGGYLAWGGAPDVEELTKEAVGRHQPVRTSGGESVNRGGGSVAQGSEPEETDPTESGETEAVESEGVSDTEDRYRVLVPVARIERAPVHVALAAALANARAENPILQVVNVTHIPEQTPYEMVQEDAEKRADRLVERLESADVDAEYTVEGHISRDIGFDINKTAREDDAELILMGYPEEHYEVTETVEYDAPCDVVFVQGFEVEDLDDMETVTIGAGGGPHHDSMVALVSALGERGANVHVATVTPRGGGGTAEDVQRTLDAFPADLPVEVHEVEADTVAEGLVTTAAENGGPLFIGASRTRLLRRWVLGSTPDRVIDRADDLGVPVVVYAKPTGLRDRVSETLFPVSRYVRKVFG</sequence>
<evidence type="ECO:0000256" key="6">
    <source>
        <dbReference type="SAM" id="MobiDB-lite"/>
    </source>
</evidence>
<keyword evidence="4 7" id="KW-1133">Transmembrane helix</keyword>
<keyword evidence="9" id="KW-1185">Reference proteome</keyword>
<dbReference type="GeneID" id="73043425"/>
<dbReference type="Gene3D" id="1.20.1740.10">
    <property type="entry name" value="Amino acid/polyamine transporter I"/>
    <property type="match status" value="1"/>
</dbReference>
<dbReference type="PANTHER" id="PTHR42770:SF11">
    <property type="entry name" value="INNER MEMBRANE TRANSPORT PROTEIN YBAT"/>
    <property type="match status" value="1"/>
</dbReference>
<evidence type="ECO:0000256" key="1">
    <source>
        <dbReference type="ARBA" id="ARBA00004651"/>
    </source>
</evidence>
<feature type="transmembrane region" description="Helical" evidence="7">
    <location>
        <begin position="367"/>
        <end position="385"/>
    </location>
</feature>
<comment type="caution">
    <text evidence="8">The sequence shown here is derived from an EMBL/GenBank/DDBJ whole genome shotgun (WGS) entry which is preliminary data.</text>
</comment>
<name>A0ABD5Q568_9EURY</name>
<evidence type="ECO:0000256" key="5">
    <source>
        <dbReference type="ARBA" id="ARBA00023136"/>
    </source>
</evidence>
<dbReference type="EMBL" id="JBHSHT010000002">
    <property type="protein sequence ID" value="MFC4825847.1"/>
    <property type="molecule type" value="Genomic_DNA"/>
</dbReference>
<dbReference type="Proteomes" id="UP001595945">
    <property type="component" value="Unassembled WGS sequence"/>
</dbReference>
<feature type="transmembrane region" description="Helical" evidence="7">
    <location>
        <begin position="397"/>
        <end position="418"/>
    </location>
</feature>
<feature type="transmembrane region" description="Helical" evidence="7">
    <location>
        <begin position="278"/>
        <end position="306"/>
    </location>
</feature>
<dbReference type="Pfam" id="PF13520">
    <property type="entry name" value="AA_permease_2"/>
    <property type="match status" value="1"/>
</dbReference>
<dbReference type="PANTHER" id="PTHR42770">
    <property type="entry name" value="AMINO ACID TRANSPORTER-RELATED"/>
    <property type="match status" value="1"/>
</dbReference>
<dbReference type="InterPro" id="IPR002293">
    <property type="entry name" value="AA/rel_permease1"/>
</dbReference>
<evidence type="ECO:0000256" key="2">
    <source>
        <dbReference type="ARBA" id="ARBA00022475"/>
    </source>
</evidence>
<feature type="region of interest" description="Disordered" evidence="6">
    <location>
        <begin position="454"/>
        <end position="505"/>
    </location>
</feature>
<gene>
    <name evidence="8" type="ORF">ACFO9K_16450</name>
</gene>
<dbReference type="InterPro" id="IPR050367">
    <property type="entry name" value="APC_superfamily"/>
</dbReference>
<evidence type="ECO:0000256" key="3">
    <source>
        <dbReference type="ARBA" id="ARBA00022692"/>
    </source>
</evidence>
<feature type="transmembrane region" description="Helical" evidence="7">
    <location>
        <begin position="192"/>
        <end position="215"/>
    </location>
</feature>
<accession>A0ABD5Q568</accession>
<feature type="compositionally biased region" description="Acidic residues" evidence="6">
    <location>
        <begin position="482"/>
        <end position="504"/>
    </location>
</feature>
<keyword evidence="5 7" id="KW-0472">Membrane</keyword>
<keyword evidence="3 7" id="KW-0812">Transmembrane</keyword>
<feature type="transmembrane region" description="Helical" evidence="7">
    <location>
        <begin position="42"/>
        <end position="64"/>
    </location>
</feature>
<evidence type="ECO:0000256" key="4">
    <source>
        <dbReference type="ARBA" id="ARBA00022989"/>
    </source>
</evidence>
<comment type="subcellular location">
    <subcellularLocation>
        <location evidence="1">Cell membrane</location>
        <topology evidence="1">Multi-pass membrane protein</topology>
    </subcellularLocation>
</comment>
<evidence type="ECO:0000313" key="9">
    <source>
        <dbReference type="Proteomes" id="UP001595945"/>
    </source>
</evidence>
<feature type="transmembrane region" description="Helical" evidence="7">
    <location>
        <begin position="85"/>
        <end position="106"/>
    </location>
</feature>
<dbReference type="SUPFAM" id="SSF52402">
    <property type="entry name" value="Adenine nucleotide alpha hydrolases-like"/>
    <property type="match status" value="2"/>
</dbReference>
<proteinExistence type="predicted"/>
<dbReference type="Gene3D" id="3.40.50.12370">
    <property type="match status" value="1"/>
</dbReference>